<evidence type="ECO:0000313" key="2">
    <source>
        <dbReference type="EMBL" id="EEQ84468.2"/>
    </source>
</evidence>
<proteinExistence type="predicted"/>
<reference evidence="3" key="1">
    <citation type="journal article" date="2015" name="PLoS Genet.">
        <title>The dynamic genome and transcriptome of the human fungal pathogen Blastomyces and close relative Emmonsia.</title>
        <authorList>
            <person name="Munoz J.F."/>
            <person name="Gauthier G.M."/>
            <person name="Desjardins C.A."/>
            <person name="Gallo J.E."/>
            <person name="Holder J."/>
            <person name="Sullivan T.D."/>
            <person name="Marty A.J."/>
            <person name="Carmen J.C."/>
            <person name="Chen Z."/>
            <person name="Ding L."/>
            <person name="Gujja S."/>
            <person name="Magrini V."/>
            <person name="Misas E."/>
            <person name="Mitreva M."/>
            <person name="Priest M."/>
            <person name="Saif S."/>
            <person name="Whiston E.A."/>
            <person name="Young S."/>
            <person name="Zeng Q."/>
            <person name="Goldman W.E."/>
            <person name="Mardis E.R."/>
            <person name="Taylor J.W."/>
            <person name="McEwen J.G."/>
            <person name="Clay O.K."/>
            <person name="Klein B.S."/>
            <person name="Cuomo C.A."/>
        </authorList>
    </citation>
    <scope>NUCLEOTIDE SEQUENCE [LARGE SCALE GENOMIC DNA]</scope>
    <source>
        <strain evidence="3">ER-3 / ATCC MYA-2586</strain>
    </source>
</reference>
<gene>
    <name evidence="2" type="ORF">BDCG_01273</name>
</gene>
<protein>
    <submittedName>
        <fullName evidence="2">Uncharacterized protein</fullName>
    </submittedName>
</protein>
<name>A0ABP2EN79_AJEDR</name>
<evidence type="ECO:0000313" key="3">
    <source>
        <dbReference type="Proteomes" id="UP000002039"/>
    </source>
</evidence>
<keyword evidence="3" id="KW-1185">Reference proteome</keyword>
<organism evidence="2 3">
    <name type="scientific">Ajellomyces dermatitidis (strain ER-3 / ATCC MYA-2586)</name>
    <name type="common">Blastomyces dermatitidis</name>
    <dbReference type="NCBI Taxonomy" id="559297"/>
    <lineage>
        <taxon>Eukaryota</taxon>
        <taxon>Fungi</taxon>
        <taxon>Dikarya</taxon>
        <taxon>Ascomycota</taxon>
        <taxon>Pezizomycotina</taxon>
        <taxon>Eurotiomycetes</taxon>
        <taxon>Eurotiomycetidae</taxon>
        <taxon>Onygenales</taxon>
        <taxon>Ajellomycetaceae</taxon>
        <taxon>Blastomyces</taxon>
    </lineage>
</organism>
<sequence length="102" mass="11630">MGAARGGEGGLRWKFEVRLRDREPSEELRRQTWIGCRTYGGSTQRYDRRMPGASSALATAQPGEPTSSHFRDGTVRIIDGRLAGIMHKHQCKCHWSQWFIKV</sequence>
<dbReference type="RefSeq" id="XP_045272428.1">
    <property type="nucleotide sequence ID" value="XM_045416776.1"/>
</dbReference>
<accession>A0ABP2EN79</accession>
<feature type="region of interest" description="Disordered" evidence="1">
    <location>
        <begin position="44"/>
        <end position="71"/>
    </location>
</feature>
<evidence type="ECO:0000256" key="1">
    <source>
        <dbReference type="SAM" id="MobiDB-lite"/>
    </source>
</evidence>
<dbReference type="GeneID" id="69023892"/>
<dbReference type="Proteomes" id="UP000002039">
    <property type="component" value="Unassembled WGS sequence"/>
</dbReference>
<dbReference type="EMBL" id="EQ999973">
    <property type="protein sequence ID" value="EEQ84468.2"/>
    <property type="molecule type" value="Genomic_DNA"/>
</dbReference>